<dbReference type="PANTHER" id="PTHR40077:SF1">
    <property type="entry name" value="MEMBRANE PROTEIN"/>
    <property type="match status" value="1"/>
</dbReference>
<protein>
    <submittedName>
        <fullName evidence="8">DUF3817 domain-containing protein</fullName>
    </submittedName>
</protein>
<name>A0ABS7FTX6_9ACTN</name>
<feature type="transmembrane region" description="Helical" evidence="6">
    <location>
        <begin position="34"/>
        <end position="59"/>
    </location>
</feature>
<feature type="transmembrane region" description="Helical" evidence="6">
    <location>
        <begin position="7"/>
        <end position="28"/>
    </location>
</feature>
<keyword evidence="4 6" id="KW-1133">Transmembrane helix</keyword>
<keyword evidence="3 6" id="KW-0812">Transmembrane</keyword>
<dbReference type="PANTHER" id="PTHR40077">
    <property type="entry name" value="MEMBRANE PROTEIN-RELATED"/>
    <property type="match status" value="1"/>
</dbReference>
<comment type="caution">
    <text evidence="8">The sequence shown here is derived from an EMBL/GenBank/DDBJ whole genome shotgun (WGS) entry which is preliminary data.</text>
</comment>
<evidence type="ECO:0000256" key="4">
    <source>
        <dbReference type="ARBA" id="ARBA00022989"/>
    </source>
</evidence>
<evidence type="ECO:0000256" key="2">
    <source>
        <dbReference type="ARBA" id="ARBA00022475"/>
    </source>
</evidence>
<proteinExistence type="predicted"/>
<dbReference type="Proteomes" id="UP000774570">
    <property type="component" value="Unassembled WGS sequence"/>
</dbReference>
<organism evidence="8 9">
    <name type="scientific">Actinomadura parmotrematis</name>
    <dbReference type="NCBI Taxonomy" id="2864039"/>
    <lineage>
        <taxon>Bacteria</taxon>
        <taxon>Bacillati</taxon>
        <taxon>Actinomycetota</taxon>
        <taxon>Actinomycetes</taxon>
        <taxon>Streptosporangiales</taxon>
        <taxon>Thermomonosporaceae</taxon>
        <taxon>Actinomadura</taxon>
    </lineage>
</organism>
<keyword evidence="2" id="KW-1003">Cell membrane</keyword>
<evidence type="ECO:0000256" key="5">
    <source>
        <dbReference type="ARBA" id="ARBA00023136"/>
    </source>
</evidence>
<dbReference type="NCBIfam" id="TIGR03954">
    <property type="entry name" value="integ_memb_HG"/>
    <property type="match status" value="1"/>
</dbReference>
<evidence type="ECO:0000256" key="3">
    <source>
        <dbReference type="ARBA" id="ARBA00022692"/>
    </source>
</evidence>
<dbReference type="Pfam" id="PF12823">
    <property type="entry name" value="DUF3817"/>
    <property type="match status" value="1"/>
</dbReference>
<keyword evidence="9" id="KW-1185">Reference proteome</keyword>
<evidence type="ECO:0000256" key="1">
    <source>
        <dbReference type="ARBA" id="ARBA00004651"/>
    </source>
</evidence>
<accession>A0ABS7FTX6</accession>
<sequence length="108" mass="11435">MDFVRSFKLVSLAEATSFLVLLLIAMPLKYLAGFPAAVSVVGALHGMLFLAYVGLAIAAKSQLNWTLGRTAAALAASVLPVAPFLVERYWIAPAGQETPGRERVTTSA</sequence>
<dbReference type="EMBL" id="JAIBOA010000009">
    <property type="protein sequence ID" value="MBW8483861.1"/>
    <property type="molecule type" value="Genomic_DNA"/>
</dbReference>
<dbReference type="RefSeq" id="WP_220167091.1">
    <property type="nucleotide sequence ID" value="NZ_JAIBOA010000009.1"/>
</dbReference>
<evidence type="ECO:0000256" key="6">
    <source>
        <dbReference type="SAM" id="Phobius"/>
    </source>
</evidence>
<evidence type="ECO:0000313" key="9">
    <source>
        <dbReference type="Proteomes" id="UP000774570"/>
    </source>
</evidence>
<feature type="domain" description="DUF3817" evidence="7">
    <location>
        <begin position="5"/>
        <end position="89"/>
    </location>
</feature>
<dbReference type="InterPro" id="IPR023845">
    <property type="entry name" value="DUF3817_TM"/>
</dbReference>
<reference evidence="8 9" key="1">
    <citation type="submission" date="2021-07" db="EMBL/GenBank/DDBJ databases">
        <title>Actinomadura sp. PM05-2 isolated from lichen.</title>
        <authorList>
            <person name="Somphong A."/>
            <person name="Phongsopitanun W."/>
            <person name="Tanasupawat S."/>
            <person name="Peongsungnone V."/>
        </authorList>
    </citation>
    <scope>NUCLEOTIDE SEQUENCE [LARGE SCALE GENOMIC DNA]</scope>
    <source>
        <strain evidence="8 9">PM05-2</strain>
    </source>
</reference>
<evidence type="ECO:0000313" key="8">
    <source>
        <dbReference type="EMBL" id="MBW8483861.1"/>
    </source>
</evidence>
<evidence type="ECO:0000259" key="7">
    <source>
        <dbReference type="Pfam" id="PF12823"/>
    </source>
</evidence>
<gene>
    <name evidence="8" type="ORF">K1Y72_15850</name>
</gene>
<comment type="subcellular location">
    <subcellularLocation>
        <location evidence="1">Cell membrane</location>
        <topology evidence="1">Multi-pass membrane protein</topology>
    </subcellularLocation>
</comment>
<feature type="transmembrane region" description="Helical" evidence="6">
    <location>
        <begin position="71"/>
        <end position="91"/>
    </location>
</feature>
<keyword evidence="5 6" id="KW-0472">Membrane</keyword>